<proteinExistence type="predicted"/>
<dbReference type="SUPFAM" id="SSF52540">
    <property type="entry name" value="P-loop containing nucleoside triphosphate hydrolases"/>
    <property type="match status" value="1"/>
</dbReference>
<evidence type="ECO:0000313" key="2">
    <source>
        <dbReference type="EMBL" id="CAK8687631.1"/>
    </source>
</evidence>
<dbReference type="InterPro" id="IPR003959">
    <property type="entry name" value="ATPase_AAA_core"/>
</dbReference>
<name>A0ABP0G9V7_CLALP</name>
<dbReference type="InterPro" id="IPR027417">
    <property type="entry name" value="P-loop_NTPase"/>
</dbReference>
<feature type="non-terminal residue" evidence="2">
    <location>
        <position position="1"/>
    </location>
</feature>
<comment type="caution">
    <text evidence="2">The sequence shown here is derived from an EMBL/GenBank/DDBJ whole genome shotgun (WGS) entry which is preliminary data.</text>
</comment>
<protein>
    <recommendedName>
        <fullName evidence="1">ATPase AAA-type core domain-containing protein</fullName>
    </recommendedName>
</protein>
<keyword evidence="3" id="KW-1185">Reference proteome</keyword>
<gene>
    <name evidence="2" type="ORF">CVLEPA_LOCUS19696</name>
</gene>
<dbReference type="Pfam" id="PF00004">
    <property type="entry name" value="AAA"/>
    <property type="match status" value="1"/>
</dbReference>
<dbReference type="EMBL" id="CAWYQH010000104">
    <property type="protein sequence ID" value="CAK8687631.1"/>
    <property type="molecule type" value="Genomic_DNA"/>
</dbReference>
<evidence type="ECO:0000259" key="1">
    <source>
        <dbReference type="Pfam" id="PF00004"/>
    </source>
</evidence>
<accession>A0ABP0G9V7</accession>
<feature type="domain" description="ATPase AAA-type core" evidence="1">
    <location>
        <begin position="128"/>
        <end position="204"/>
    </location>
</feature>
<reference evidence="2 3" key="1">
    <citation type="submission" date="2024-02" db="EMBL/GenBank/DDBJ databases">
        <authorList>
            <person name="Daric V."/>
            <person name="Darras S."/>
        </authorList>
    </citation>
    <scope>NUCLEOTIDE SEQUENCE [LARGE SCALE GENOMIC DNA]</scope>
</reference>
<evidence type="ECO:0000313" key="3">
    <source>
        <dbReference type="Proteomes" id="UP001642483"/>
    </source>
</evidence>
<dbReference type="Proteomes" id="UP001642483">
    <property type="component" value="Unassembled WGS sequence"/>
</dbReference>
<sequence length="209" mass="23558">QSTNKKSIHLEQEANLSNFQGILNVGGDISGKIAVGIKTSRMKEQEAIKKVRQEQKKHREADLWLQAGIKVPPQNFPVVHCNLAEVPFYQGGAVPKQETYVPSTDDISHERSIDFDDLVKSDKRFTGVIGNPGAGKSTLSKRLAKTEEYTTFHIKFSDLPGKRELTLREMLIDNSYLNLDDDTCKHSFEWVKNNQNQCLIIFDGLELGL</sequence>
<dbReference type="Gene3D" id="3.40.50.300">
    <property type="entry name" value="P-loop containing nucleotide triphosphate hydrolases"/>
    <property type="match status" value="1"/>
</dbReference>
<organism evidence="2 3">
    <name type="scientific">Clavelina lepadiformis</name>
    <name type="common">Light-bulb sea squirt</name>
    <name type="synonym">Ascidia lepadiformis</name>
    <dbReference type="NCBI Taxonomy" id="159417"/>
    <lineage>
        <taxon>Eukaryota</taxon>
        <taxon>Metazoa</taxon>
        <taxon>Chordata</taxon>
        <taxon>Tunicata</taxon>
        <taxon>Ascidiacea</taxon>
        <taxon>Aplousobranchia</taxon>
        <taxon>Clavelinidae</taxon>
        <taxon>Clavelina</taxon>
    </lineage>
</organism>